<evidence type="ECO:0000256" key="1">
    <source>
        <dbReference type="ARBA" id="ARBA00004141"/>
    </source>
</evidence>
<dbReference type="GO" id="GO:0016627">
    <property type="term" value="F:oxidoreductase activity, acting on the CH-CH group of donors"/>
    <property type="evidence" value="ECO:0007669"/>
    <property type="project" value="InterPro"/>
</dbReference>
<dbReference type="InterPro" id="IPR001104">
    <property type="entry name" value="3-oxo-5_a-steroid_4-DH_C"/>
</dbReference>
<accession>A0A8C2DNZ0</accession>
<evidence type="ECO:0000256" key="4">
    <source>
        <dbReference type="ARBA" id="ARBA00022692"/>
    </source>
</evidence>
<organism evidence="11 12">
    <name type="scientific">Cyprinus carpio</name>
    <name type="common">Common carp</name>
    <dbReference type="NCBI Taxonomy" id="7962"/>
    <lineage>
        <taxon>Eukaryota</taxon>
        <taxon>Metazoa</taxon>
        <taxon>Chordata</taxon>
        <taxon>Craniata</taxon>
        <taxon>Vertebrata</taxon>
        <taxon>Euteleostomi</taxon>
        <taxon>Actinopterygii</taxon>
        <taxon>Neopterygii</taxon>
        <taxon>Teleostei</taxon>
        <taxon>Ostariophysi</taxon>
        <taxon>Cypriniformes</taxon>
        <taxon>Cyprinidae</taxon>
        <taxon>Cyprininae</taxon>
        <taxon>Cyprinus</taxon>
    </lineage>
</organism>
<dbReference type="GO" id="GO:0005783">
    <property type="term" value="C:endoplasmic reticulum"/>
    <property type="evidence" value="ECO:0007669"/>
    <property type="project" value="UniProtKB-SubCell"/>
</dbReference>
<feature type="domain" description="TECR-like N-terminal" evidence="10">
    <location>
        <begin position="1"/>
        <end position="35"/>
    </location>
</feature>
<keyword evidence="5" id="KW-0256">Endoplasmic reticulum</keyword>
<keyword evidence="4" id="KW-0812">Transmembrane</keyword>
<reference evidence="11" key="1">
    <citation type="submission" date="2025-08" db="UniProtKB">
        <authorList>
            <consortium name="Ensembl"/>
        </authorList>
    </citation>
    <scope>IDENTIFICATION</scope>
</reference>
<evidence type="ECO:0000256" key="5">
    <source>
        <dbReference type="ARBA" id="ARBA00022824"/>
    </source>
</evidence>
<evidence type="ECO:0000256" key="7">
    <source>
        <dbReference type="ARBA" id="ARBA00023002"/>
    </source>
</evidence>
<dbReference type="Proteomes" id="UP000694701">
    <property type="component" value="Unplaced"/>
</dbReference>
<sequence>FYPSRQALKLHSEGKALSDDDVLEDLPVGTTAGLWSRKHLIHTHLENNKCLGPLFIYLPFYYRLPYIYGHEYVFTRSPFKVLKLASWCHSLHYFKRLVETSFIHRFSDGTLPLRTFMLCLYWGFAAWQACYINHPLYTPPTVFLHHLFVHFIQVCEFGNFSVHLILNGISCNGSRPTEIPYPTNNSFTWLFFFMSCPNYTYEVGSWISFTLLTQCVPGRQYSITHRPQRTTIESRRLHLKSLISDL</sequence>
<dbReference type="GO" id="GO:0042761">
    <property type="term" value="P:very long-chain fatty acid biosynthetic process"/>
    <property type="evidence" value="ECO:0007669"/>
    <property type="project" value="TreeGrafter"/>
</dbReference>
<dbReference type="PROSITE" id="PS50244">
    <property type="entry name" value="S5A_REDUCTASE"/>
    <property type="match status" value="1"/>
</dbReference>
<dbReference type="Ensembl" id="ENSCCRT00020032421.1">
    <property type="protein sequence ID" value="ENSCCRP00020029623.1"/>
    <property type="gene ID" value="ENSCCRG00020013466.1"/>
</dbReference>
<evidence type="ECO:0000259" key="10">
    <source>
        <dbReference type="Pfam" id="PF21696"/>
    </source>
</evidence>
<evidence type="ECO:0000259" key="9">
    <source>
        <dbReference type="Pfam" id="PF02544"/>
    </source>
</evidence>
<name>A0A8C2DNZ0_CYPCA</name>
<dbReference type="PANTHER" id="PTHR10556:SF59">
    <property type="entry name" value="STEROID 5-ALPHA REDUCTASE C-TERMINAL DOMAIN-CONTAINING PROTEIN"/>
    <property type="match status" value="1"/>
</dbReference>
<evidence type="ECO:0000256" key="6">
    <source>
        <dbReference type="ARBA" id="ARBA00022989"/>
    </source>
</evidence>
<evidence type="ECO:0000313" key="12">
    <source>
        <dbReference type="Proteomes" id="UP000694701"/>
    </source>
</evidence>
<dbReference type="InterPro" id="IPR039357">
    <property type="entry name" value="SRD5A/TECR"/>
</dbReference>
<proteinExistence type="inferred from homology"/>
<evidence type="ECO:0000313" key="11">
    <source>
        <dbReference type="Ensembl" id="ENSCCRP00020029623.1"/>
    </source>
</evidence>
<dbReference type="Gene3D" id="3.10.20.90">
    <property type="entry name" value="Phosphatidylinositol 3-kinase Catalytic Subunit, Chain A, domain 1"/>
    <property type="match status" value="1"/>
</dbReference>
<evidence type="ECO:0000256" key="3">
    <source>
        <dbReference type="ARBA" id="ARBA00007742"/>
    </source>
</evidence>
<feature type="domain" description="3-oxo-5-alpha-steroid 4-dehydrogenase C-terminal" evidence="9">
    <location>
        <begin position="127"/>
        <end position="223"/>
    </location>
</feature>
<keyword evidence="7" id="KW-0560">Oxidoreductase</keyword>
<protein>
    <submittedName>
        <fullName evidence="11">Trans-2,3-enoyl-CoA reductase-like 2b</fullName>
    </submittedName>
</protein>
<evidence type="ECO:0000256" key="8">
    <source>
        <dbReference type="ARBA" id="ARBA00023136"/>
    </source>
</evidence>
<comment type="subcellular location">
    <subcellularLocation>
        <location evidence="2">Endoplasmic reticulum</location>
    </subcellularLocation>
    <subcellularLocation>
        <location evidence="1">Membrane</location>
        <topology evidence="1">Multi-pass membrane protein</topology>
    </subcellularLocation>
</comment>
<dbReference type="Pfam" id="PF02544">
    <property type="entry name" value="Steroid_dh"/>
    <property type="match status" value="1"/>
</dbReference>
<keyword evidence="8" id="KW-0472">Membrane</keyword>
<dbReference type="AlphaFoldDB" id="A0A8C2DNZ0"/>
<dbReference type="InterPro" id="IPR049127">
    <property type="entry name" value="TECR-like_N"/>
</dbReference>
<keyword evidence="6" id="KW-1133">Transmembrane helix</keyword>
<dbReference type="PANTHER" id="PTHR10556">
    <property type="entry name" value="3-OXO-5-ALPHA-STEROID 4-DEHYDROGENASE"/>
    <property type="match status" value="1"/>
</dbReference>
<evidence type="ECO:0000256" key="2">
    <source>
        <dbReference type="ARBA" id="ARBA00004240"/>
    </source>
</evidence>
<dbReference type="Pfam" id="PF21696">
    <property type="entry name" value="TECR_N"/>
    <property type="match status" value="1"/>
</dbReference>
<dbReference type="GO" id="GO:0016020">
    <property type="term" value="C:membrane"/>
    <property type="evidence" value="ECO:0007669"/>
    <property type="project" value="UniProtKB-SubCell"/>
</dbReference>
<comment type="similarity">
    <text evidence="3">Belongs to the steroid 5-alpha reductase family.</text>
</comment>